<dbReference type="Gene3D" id="1.25.40.10">
    <property type="entry name" value="Tetratricopeptide repeat domain"/>
    <property type="match status" value="3"/>
</dbReference>
<accession>A0A9X0HI67</accession>
<dbReference type="InterPro" id="IPR011990">
    <property type="entry name" value="TPR-like_helical_dom_sf"/>
</dbReference>
<feature type="repeat" description="TPR" evidence="3">
    <location>
        <begin position="338"/>
        <end position="371"/>
    </location>
</feature>
<evidence type="ECO:0000313" key="4">
    <source>
        <dbReference type="EMBL" id="KUG06406.1"/>
    </source>
</evidence>
<keyword evidence="1" id="KW-0677">Repeat</keyword>
<dbReference type="PROSITE" id="PS50293">
    <property type="entry name" value="TPR_REGION"/>
    <property type="match status" value="3"/>
</dbReference>
<dbReference type="InterPro" id="IPR051685">
    <property type="entry name" value="Ycf3/AcsC/BcsC/TPR_MFPF"/>
</dbReference>
<dbReference type="Pfam" id="PF14559">
    <property type="entry name" value="TPR_19"/>
    <property type="match status" value="2"/>
</dbReference>
<dbReference type="SMART" id="SM00028">
    <property type="entry name" value="TPR"/>
    <property type="match status" value="11"/>
</dbReference>
<feature type="repeat" description="TPR" evidence="3">
    <location>
        <begin position="134"/>
        <end position="167"/>
    </location>
</feature>
<keyword evidence="5" id="KW-1185">Reference proteome</keyword>
<feature type="repeat" description="TPR" evidence="3">
    <location>
        <begin position="202"/>
        <end position="235"/>
    </location>
</feature>
<feature type="repeat" description="TPR" evidence="3">
    <location>
        <begin position="270"/>
        <end position="303"/>
    </location>
</feature>
<dbReference type="AlphaFoldDB" id="A0A9X0HI67"/>
<protein>
    <recommendedName>
        <fullName evidence="6">Tetratricopeptide repeat protein</fullName>
    </recommendedName>
</protein>
<keyword evidence="2 3" id="KW-0802">TPR repeat</keyword>
<comment type="caution">
    <text evidence="4">The sequence shown here is derived from an EMBL/GenBank/DDBJ whole genome shotgun (WGS) entry which is preliminary data.</text>
</comment>
<gene>
    <name evidence="4" type="ORF">ASU33_03350</name>
</gene>
<dbReference type="RefSeq" id="WP_059072103.1">
    <property type="nucleotide sequence ID" value="NZ_LNAL01000008.1"/>
</dbReference>
<dbReference type="EMBL" id="LNAL01000008">
    <property type="protein sequence ID" value="KUG06406.1"/>
    <property type="molecule type" value="Genomic_DNA"/>
</dbReference>
<reference evidence="4 5" key="1">
    <citation type="submission" date="2015-11" db="EMBL/GenBank/DDBJ databases">
        <title>Solirubrum puertoriconensis gen. nov. an environmental bacteria isolated in Puerto Rico.</title>
        <authorList>
            <person name="Cuebas-Irizarry M.F."/>
            <person name="Montalvo-Rodriguez R."/>
        </authorList>
    </citation>
    <scope>NUCLEOTIDE SEQUENCE [LARGE SCALE GENOMIC DNA]</scope>
    <source>
        <strain evidence="4 5">MC1A</strain>
    </source>
</reference>
<evidence type="ECO:0008006" key="6">
    <source>
        <dbReference type="Google" id="ProtNLM"/>
    </source>
</evidence>
<proteinExistence type="predicted"/>
<feature type="repeat" description="TPR" evidence="3">
    <location>
        <begin position="100"/>
        <end position="133"/>
    </location>
</feature>
<organism evidence="4 5">
    <name type="scientific">Solirubrum puertoriconensis</name>
    <dbReference type="NCBI Taxonomy" id="1751427"/>
    <lineage>
        <taxon>Bacteria</taxon>
        <taxon>Pseudomonadati</taxon>
        <taxon>Bacteroidota</taxon>
        <taxon>Cytophagia</taxon>
        <taxon>Cytophagales</taxon>
    </lineage>
</organism>
<evidence type="ECO:0000313" key="5">
    <source>
        <dbReference type="Proteomes" id="UP000054223"/>
    </source>
</evidence>
<name>A0A9X0HI67_SOLP1</name>
<dbReference type="OrthoDB" id="9803982at2"/>
<evidence type="ECO:0000256" key="1">
    <source>
        <dbReference type="ARBA" id="ARBA00022737"/>
    </source>
</evidence>
<dbReference type="Pfam" id="PF13432">
    <property type="entry name" value="TPR_16"/>
    <property type="match status" value="1"/>
</dbReference>
<dbReference type="PANTHER" id="PTHR44943:SF8">
    <property type="entry name" value="TPR REPEAT-CONTAINING PROTEIN MJ0263"/>
    <property type="match status" value="1"/>
</dbReference>
<feature type="repeat" description="TPR" evidence="3">
    <location>
        <begin position="304"/>
        <end position="337"/>
    </location>
</feature>
<dbReference type="Pfam" id="PF00515">
    <property type="entry name" value="TPR_1"/>
    <property type="match status" value="3"/>
</dbReference>
<dbReference type="Proteomes" id="UP000054223">
    <property type="component" value="Unassembled WGS sequence"/>
</dbReference>
<evidence type="ECO:0000256" key="3">
    <source>
        <dbReference type="PROSITE-ProRule" id="PRU00339"/>
    </source>
</evidence>
<dbReference type="PANTHER" id="PTHR44943">
    <property type="entry name" value="CELLULOSE SYNTHASE OPERON PROTEIN C"/>
    <property type="match status" value="1"/>
</dbReference>
<evidence type="ECO:0000256" key="2">
    <source>
        <dbReference type="ARBA" id="ARBA00022803"/>
    </source>
</evidence>
<sequence>MNEHSEEQDEVLATVRRFERMIAEGEPVFFDLADFENIIDHYTSTAQFDKALQACEAAVAQYPFSTELLIDRAQVLAMRGEYQQALQQIDEVAGREPDSADVPVTRGIIATQQGDFAAAVGYFQQGIERAPDRDDIYFNLGLAYQQWQKFKSAARNYKQSLRINPDNDAAVQELLFCLEVSGRLEQNLEFFRRFTDEDPYSAIAWYNLGQAYYKAGQFGNAAQAFDYAIVIDPKFYEAHAYLASAFVSMEEYQRAIDEFQLSYEEGKPTAEALCNIGECHEKLRQWDPARRYYRQALDIDPEMDEAWFGIGVVLDAQEHWFEALHFYRKAVSLYEESGEYWLALANAEYQVGNVVSAIEAYDKATQVAPEMPEGWINWSAILYEQGNYDAAIDLMKAASELLPTEADLMYRLCAYLLAAGRYRQAYDVLENALLLDFDKHKLLFEFFPELEQQRALTRLIEQYRK</sequence>
<feature type="repeat" description="TPR" evidence="3">
    <location>
        <begin position="372"/>
        <end position="405"/>
    </location>
</feature>
<dbReference type="SUPFAM" id="SSF48452">
    <property type="entry name" value="TPR-like"/>
    <property type="match status" value="2"/>
</dbReference>
<dbReference type="InterPro" id="IPR019734">
    <property type="entry name" value="TPR_rpt"/>
</dbReference>
<dbReference type="PROSITE" id="PS50005">
    <property type="entry name" value="TPR"/>
    <property type="match status" value="7"/>
</dbReference>